<dbReference type="Proteomes" id="UP000034578">
    <property type="component" value="Unassembled WGS sequence"/>
</dbReference>
<dbReference type="EMBL" id="JJQU01000021">
    <property type="protein sequence ID" value="KKH90536.1"/>
    <property type="molecule type" value="Genomic_DNA"/>
</dbReference>
<dbReference type="EMBL" id="JJOS01000012">
    <property type="protein sequence ID" value="KKG06267.1"/>
    <property type="molecule type" value="Genomic_DNA"/>
</dbReference>
<organism evidence="1 4">
    <name type="scientific">Methanosarcina mazei</name>
    <name type="common">Methanosarcina frisia</name>
    <dbReference type="NCBI Taxonomy" id="2209"/>
    <lineage>
        <taxon>Archaea</taxon>
        <taxon>Methanobacteriati</taxon>
        <taxon>Methanobacteriota</taxon>
        <taxon>Stenosarchaea group</taxon>
        <taxon>Methanomicrobia</taxon>
        <taxon>Methanosarcinales</taxon>
        <taxon>Methanosarcinaceae</taxon>
        <taxon>Methanosarcina</taxon>
    </lineage>
</organism>
<dbReference type="AlphaFoldDB" id="A0A0F8BQK9"/>
<evidence type="ECO:0000313" key="3">
    <source>
        <dbReference type="Proteomes" id="UP000034152"/>
    </source>
</evidence>
<protein>
    <submittedName>
        <fullName evidence="1">Uncharacterized protein</fullName>
    </submittedName>
</protein>
<gene>
    <name evidence="1" type="ORF">DU47_13615</name>
    <name evidence="2" type="ORF">DU80_14630</name>
</gene>
<reference evidence="3 4" key="1">
    <citation type="journal article" date="2015" name="ISME J.">
        <title>Genomic and phenotypic differentiation among Methanosarcina mazei populations from Columbia River sediment.</title>
        <authorList>
            <person name="Youngblut N.D."/>
            <person name="Wirth J.S."/>
            <person name="Henriksen J.R."/>
            <person name="Smith M."/>
            <person name="Simon H."/>
            <person name="Metcalf W.W."/>
            <person name="Whitaker R.J."/>
        </authorList>
    </citation>
    <scope>NUCLEOTIDE SEQUENCE [LARGE SCALE GENOMIC DNA]</scope>
    <source>
        <strain evidence="2 3">1.H.M.2.1</strain>
        <strain evidence="1 4">2.F.A.2.4</strain>
    </source>
</reference>
<evidence type="ECO:0000313" key="4">
    <source>
        <dbReference type="Proteomes" id="UP000034578"/>
    </source>
</evidence>
<evidence type="ECO:0000313" key="2">
    <source>
        <dbReference type="EMBL" id="KKH90536.1"/>
    </source>
</evidence>
<dbReference type="Proteomes" id="UP000034152">
    <property type="component" value="Unassembled WGS sequence"/>
</dbReference>
<comment type="caution">
    <text evidence="1">The sequence shown here is derived from an EMBL/GenBank/DDBJ whole genome shotgun (WGS) entry which is preliminary data.</text>
</comment>
<evidence type="ECO:0000313" key="1">
    <source>
        <dbReference type="EMBL" id="KKG06267.1"/>
    </source>
</evidence>
<dbReference type="PATRIC" id="fig|2209.56.peg.3158"/>
<sequence length="68" mass="7866">MTNTKLRRTKIILGKNHIGEMVQMSYNNIWLKLNNSKDTMLEASHQPGKGYALIDIKTKSQYLTELRS</sequence>
<accession>A0A0F8BQK9</accession>
<keyword evidence="4" id="KW-1185">Reference proteome</keyword>
<name>A0A0F8BQK9_METMZ</name>
<proteinExistence type="predicted"/>